<dbReference type="AlphaFoldDB" id="A0A6A4VR89"/>
<evidence type="ECO:0000313" key="7">
    <source>
        <dbReference type="EMBL" id="KAF0293222.1"/>
    </source>
</evidence>
<feature type="region of interest" description="Disordered" evidence="5">
    <location>
        <begin position="1"/>
        <end position="22"/>
    </location>
</feature>
<dbReference type="PROSITE" id="PS50835">
    <property type="entry name" value="IG_LIKE"/>
    <property type="match status" value="2"/>
</dbReference>
<keyword evidence="2" id="KW-0677">Repeat</keyword>
<name>A0A6A4VR89_AMPAM</name>
<dbReference type="InterPro" id="IPR051170">
    <property type="entry name" value="Neural/epithelial_adhesion"/>
</dbReference>
<dbReference type="OrthoDB" id="6378433at2759"/>
<dbReference type="InterPro" id="IPR036179">
    <property type="entry name" value="Ig-like_dom_sf"/>
</dbReference>
<evidence type="ECO:0000256" key="1">
    <source>
        <dbReference type="ARBA" id="ARBA00022729"/>
    </source>
</evidence>
<evidence type="ECO:0000256" key="4">
    <source>
        <dbReference type="ARBA" id="ARBA00023319"/>
    </source>
</evidence>
<dbReference type="SUPFAM" id="SSF48726">
    <property type="entry name" value="Immunoglobulin"/>
    <property type="match status" value="2"/>
</dbReference>
<accession>A0A6A4VR89</accession>
<sequence length="177" mass="18481">MSSTARPRVSTTGTTTSTTTSTSIDTVAATTTALRGETVQLRCPLTDLTRSDAVQWRRADGRPLPVGASSGPQLLLRAVSVTDSGLYQCRVGAEMATVRLSIHAEPELRAAPADTAARAGSEVTLPCAASGHPEPLVFWAATDTERVLFPGTSQGSTSVYSNGTLHIKVRERSGTPG</sequence>
<evidence type="ECO:0000256" key="2">
    <source>
        <dbReference type="ARBA" id="ARBA00022737"/>
    </source>
</evidence>
<comment type="caution">
    <text evidence="7">The sequence shown here is derived from an EMBL/GenBank/DDBJ whole genome shotgun (WGS) entry which is preliminary data.</text>
</comment>
<feature type="compositionally biased region" description="Low complexity" evidence="5">
    <location>
        <begin position="10"/>
        <end position="22"/>
    </location>
</feature>
<dbReference type="SMART" id="SM00409">
    <property type="entry name" value="IG"/>
    <property type="match status" value="1"/>
</dbReference>
<dbReference type="InterPro" id="IPR013783">
    <property type="entry name" value="Ig-like_fold"/>
</dbReference>
<dbReference type="PANTHER" id="PTHR12231">
    <property type="entry name" value="CTX-RELATED TYPE I TRANSMEMBRANE PROTEIN"/>
    <property type="match status" value="1"/>
</dbReference>
<dbReference type="InterPro" id="IPR007110">
    <property type="entry name" value="Ig-like_dom"/>
</dbReference>
<dbReference type="Pfam" id="PF13927">
    <property type="entry name" value="Ig_3"/>
    <property type="match status" value="1"/>
</dbReference>
<evidence type="ECO:0000259" key="6">
    <source>
        <dbReference type="PROSITE" id="PS50835"/>
    </source>
</evidence>
<feature type="domain" description="Ig-like" evidence="6">
    <location>
        <begin position="106"/>
        <end position="177"/>
    </location>
</feature>
<dbReference type="InterPro" id="IPR003599">
    <property type="entry name" value="Ig_sub"/>
</dbReference>
<dbReference type="Pfam" id="PF13895">
    <property type="entry name" value="Ig_2"/>
    <property type="match status" value="1"/>
</dbReference>
<evidence type="ECO:0000256" key="5">
    <source>
        <dbReference type="SAM" id="MobiDB-lite"/>
    </source>
</evidence>
<gene>
    <name evidence="7" type="primary">ROBO2_0</name>
    <name evidence="7" type="ORF">FJT64_008880</name>
</gene>
<reference evidence="7 8" key="1">
    <citation type="submission" date="2019-07" db="EMBL/GenBank/DDBJ databases">
        <title>Draft genome assembly of a fouling barnacle, Amphibalanus amphitrite (Darwin, 1854): The first reference genome for Thecostraca.</title>
        <authorList>
            <person name="Kim W."/>
        </authorList>
    </citation>
    <scope>NUCLEOTIDE SEQUENCE [LARGE SCALE GENOMIC DNA]</scope>
    <source>
        <strain evidence="7">SNU_AA5</strain>
        <tissue evidence="7">Soma without cirri and trophi</tissue>
    </source>
</reference>
<keyword evidence="4" id="KW-0393">Immunoglobulin domain</keyword>
<dbReference type="EMBL" id="VIIS01001760">
    <property type="protein sequence ID" value="KAF0293222.1"/>
    <property type="molecule type" value="Genomic_DNA"/>
</dbReference>
<evidence type="ECO:0000313" key="8">
    <source>
        <dbReference type="Proteomes" id="UP000440578"/>
    </source>
</evidence>
<protein>
    <submittedName>
        <fullName evidence="7">Roundabout 2</fullName>
    </submittedName>
</protein>
<feature type="domain" description="Ig-like" evidence="6">
    <location>
        <begin position="7"/>
        <end position="101"/>
    </location>
</feature>
<proteinExistence type="predicted"/>
<dbReference type="Proteomes" id="UP000440578">
    <property type="component" value="Unassembled WGS sequence"/>
</dbReference>
<evidence type="ECO:0000256" key="3">
    <source>
        <dbReference type="ARBA" id="ARBA00023157"/>
    </source>
</evidence>
<dbReference type="Gene3D" id="2.60.40.10">
    <property type="entry name" value="Immunoglobulins"/>
    <property type="match status" value="2"/>
</dbReference>
<dbReference type="PANTHER" id="PTHR12231:SF253">
    <property type="entry name" value="DPR-INTERACTING PROTEIN ETA, ISOFORM B-RELATED"/>
    <property type="match status" value="1"/>
</dbReference>
<keyword evidence="1" id="KW-0732">Signal</keyword>
<dbReference type="InterPro" id="IPR003598">
    <property type="entry name" value="Ig_sub2"/>
</dbReference>
<keyword evidence="3" id="KW-1015">Disulfide bond</keyword>
<keyword evidence="8" id="KW-1185">Reference proteome</keyword>
<organism evidence="7 8">
    <name type="scientific">Amphibalanus amphitrite</name>
    <name type="common">Striped barnacle</name>
    <name type="synonym">Balanus amphitrite</name>
    <dbReference type="NCBI Taxonomy" id="1232801"/>
    <lineage>
        <taxon>Eukaryota</taxon>
        <taxon>Metazoa</taxon>
        <taxon>Ecdysozoa</taxon>
        <taxon>Arthropoda</taxon>
        <taxon>Crustacea</taxon>
        <taxon>Multicrustacea</taxon>
        <taxon>Cirripedia</taxon>
        <taxon>Thoracica</taxon>
        <taxon>Thoracicalcarea</taxon>
        <taxon>Balanomorpha</taxon>
        <taxon>Balanoidea</taxon>
        <taxon>Balanidae</taxon>
        <taxon>Amphibalaninae</taxon>
        <taxon>Amphibalanus</taxon>
    </lineage>
</organism>
<dbReference type="SMART" id="SM00408">
    <property type="entry name" value="IGc2"/>
    <property type="match status" value="2"/>
</dbReference>